<evidence type="ECO:0000259" key="5">
    <source>
        <dbReference type="Pfam" id="PF01049"/>
    </source>
</evidence>
<proteinExistence type="predicted"/>
<comment type="caution">
    <text evidence="6">The sequence shown here is derived from an EMBL/GenBank/DDBJ whole genome shotgun (WGS) entry which is preliminary data.</text>
</comment>
<dbReference type="InterPro" id="IPR027397">
    <property type="entry name" value="Catenin-bd_sf"/>
</dbReference>
<dbReference type="Gene3D" id="4.10.900.10">
    <property type="entry name" value="TCF3-CBD (Catenin binding domain)"/>
    <property type="match status" value="1"/>
</dbReference>
<dbReference type="InterPro" id="IPR000233">
    <property type="entry name" value="Cadherin_Y-type_LIR"/>
</dbReference>
<keyword evidence="2" id="KW-0472">Membrane</keyword>
<dbReference type="Pfam" id="PF01049">
    <property type="entry name" value="CADH_Y-type_LIR"/>
    <property type="match status" value="1"/>
</dbReference>
<organism evidence="6 7">
    <name type="scientific">Muraenolepis orangiensis</name>
    <name type="common">Patagonian moray cod</name>
    <dbReference type="NCBI Taxonomy" id="630683"/>
    <lineage>
        <taxon>Eukaryota</taxon>
        <taxon>Metazoa</taxon>
        <taxon>Chordata</taxon>
        <taxon>Craniata</taxon>
        <taxon>Vertebrata</taxon>
        <taxon>Euteleostomi</taxon>
        <taxon>Actinopterygii</taxon>
        <taxon>Neopterygii</taxon>
        <taxon>Teleostei</taxon>
        <taxon>Neoteleostei</taxon>
        <taxon>Acanthomorphata</taxon>
        <taxon>Zeiogadaria</taxon>
        <taxon>Gadariae</taxon>
        <taxon>Gadiformes</taxon>
        <taxon>Muraenolepidoidei</taxon>
        <taxon>Muraenolepididae</taxon>
        <taxon>Muraenolepis</taxon>
    </lineage>
</organism>
<feature type="region of interest" description="Disordered" evidence="4">
    <location>
        <begin position="21"/>
        <end position="47"/>
    </location>
</feature>
<dbReference type="EMBL" id="JANIIK010003973">
    <property type="protein sequence ID" value="KAJ3581036.1"/>
    <property type="molecule type" value="Genomic_DNA"/>
</dbReference>
<name>A0A9Q0I2D6_9TELE</name>
<keyword evidence="1" id="KW-0812">Transmembrane</keyword>
<protein>
    <recommendedName>
        <fullName evidence="5">Cadherin Y-type LIR-motif domain-containing protein</fullName>
    </recommendedName>
</protein>
<keyword evidence="7" id="KW-1185">Reference proteome</keyword>
<evidence type="ECO:0000256" key="3">
    <source>
        <dbReference type="RuleBase" id="RU004357"/>
    </source>
</evidence>
<evidence type="ECO:0000256" key="1">
    <source>
        <dbReference type="ARBA" id="ARBA00022692"/>
    </source>
</evidence>
<feature type="compositionally biased region" description="Basic and acidic residues" evidence="4">
    <location>
        <begin position="64"/>
        <end position="74"/>
    </location>
</feature>
<evidence type="ECO:0000256" key="4">
    <source>
        <dbReference type="SAM" id="MobiDB-lite"/>
    </source>
</evidence>
<comment type="function">
    <text evidence="3">Cadherins are calcium-dependent cell adhesion proteins.</text>
</comment>
<dbReference type="AlphaFoldDB" id="A0A9Q0I2D6"/>
<evidence type="ECO:0000313" key="7">
    <source>
        <dbReference type="Proteomes" id="UP001148018"/>
    </source>
</evidence>
<dbReference type="GO" id="GO:0005509">
    <property type="term" value="F:calcium ion binding"/>
    <property type="evidence" value="ECO:0007669"/>
    <property type="project" value="InterPro"/>
</dbReference>
<gene>
    <name evidence="6" type="ORF">NHX12_017128</name>
</gene>
<evidence type="ECO:0000313" key="6">
    <source>
        <dbReference type="EMBL" id="KAJ3581036.1"/>
    </source>
</evidence>
<reference evidence="6" key="1">
    <citation type="submission" date="2022-07" db="EMBL/GenBank/DDBJ databases">
        <title>Chromosome-level genome of Muraenolepis orangiensis.</title>
        <authorList>
            <person name="Kim J."/>
        </authorList>
    </citation>
    <scope>NUCLEOTIDE SEQUENCE</scope>
    <source>
        <strain evidence="6">KU_S4_2022</strain>
        <tissue evidence="6">Muscle</tissue>
    </source>
</reference>
<evidence type="ECO:0000256" key="2">
    <source>
        <dbReference type="ARBA" id="ARBA00022989"/>
    </source>
</evidence>
<feature type="region of interest" description="Disordered" evidence="4">
    <location>
        <begin position="63"/>
        <end position="83"/>
    </location>
</feature>
<dbReference type="GO" id="GO:0007156">
    <property type="term" value="P:homophilic cell adhesion via plasma membrane adhesion molecules"/>
    <property type="evidence" value="ECO:0007669"/>
    <property type="project" value="InterPro"/>
</dbReference>
<feature type="non-terminal residue" evidence="6">
    <location>
        <position position="1"/>
    </location>
</feature>
<sequence length="106" mass="11434">PASLTVWPPCLWVKAGHLQLGPAPGVEPQLPGTQKGSPVRPPYDSVQVYGLEGSSSLAGSLRSLESEAGDKDDWGPGLEDWGPQFQSLAQLLKEREKEKEEEAQPD</sequence>
<dbReference type="Proteomes" id="UP001148018">
    <property type="component" value="Unassembled WGS sequence"/>
</dbReference>
<dbReference type="GO" id="GO:0002009">
    <property type="term" value="P:morphogenesis of an epithelium"/>
    <property type="evidence" value="ECO:0007669"/>
    <property type="project" value="UniProtKB-ARBA"/>
</dbReference>
<keyword evidence="2" id="KW-1133">Transmembrane helix</keyword>
<accession>A0A9Q0I2D6</accession>
<feature type="domain" description="Cadherin Y-type LIR-motif" evidence="5">
    <location>
        <begin position="38"/>
        <end position="92"/>
    </location>
</feature>